<reference evidence="1 2" key="1">
    <citation type="submission" date="2014-12" db="EMBL/GenBank/DDBJ databases">
        <title>Genomes of Geoalkalibacter ferrihydriticus and Geoalkalibacter subterraneus, two haloalkaliphilic metal-reducing members of the Geobacteraceae.</title>
        <authorList>
            <person name="Badalamenti J.P."/>
            <person name="Torres C.I."/>
            <person name="Krajmalnik-Brown R."/>
            <person name="Bond D.R."/>
        </authorList>
    </citation>
    <scope>NUCLEOTIDE SEQUENCE [LARGE SCALE GENOMIC DNA]</scope>
    <source>
        <strain evidence="1 2">DSM 17813</strain>
    </source>
</reference>
<evidence type="ECO:0000313" key="2">
    <source>
        <dbReference type="Proteomes" id="UP000035068"/>
    </source>
</evidence>
<accession>A0A0C2HY83</accession>
<gene>
    <name evidence="1" type="ORF">GFER_03235</name>
</gene>
<dbReference type="EMBL" id="JWJD01000001">
    <property type="protein sequence ID" value="KIH77692.1"/>
    <property type="molecule type" value="Genomic_DNA"/>
</dbReference>
<dbReference type="RefSeq" id="WP_040096007.1">
    <property type="nucleotide sequence ID" value="NZ_JWJD01000001.1"/>
</dbReference>
<sequence length="71" mass="7862">MKCPVCKNSENHSEIDVRSNGFDEKIIACDICDTIWSVNHGANEIVKDAQAHSFLEATSESVEGNDYAWST</sequence>
<organism evidence="1 2">
    <name type="scientific">Geoalkalibacter ferrihydriticus DSM 17813</name>
    <dbReference type="NCBI Taxonomy" id="1121915"/>
    <lineage>
        <taxon>Bacteria</taxon>
        <taxon>Pseudomonadati</taxon>
        <taxon>Thermodesulfobacteriota</taxon>
        <taxon>Desulfuromonadia</taxon>
        <taxon>Desulfuromonadales</taxon>
        <taxon>Geoalkalibacteraceae</taxon>
        <taxon>Geoalkalibacter</taxon>
    </lineage>
</organism>
<comment type="caution">
    <text evidence="1">The sequence shown here is derived from an EMBL/GenBank/DDBJ whole genome shotgun (WGS) entry which is preliminary data.</text>
</comment>
<protein>
    <recommendedName>
        <fullName evidence="3">AXH domain-containing protein</fullName>
    </recommendedName>
</protein>
<evidence type="ECO:0008006" key="3">
    <source>
        <dbReference type="Google" id="ProtNLM"/>
    </source>
</evidence>
<name>A0A0C2HY83_9BACT</name>
<keyword evidence="2" id="KW-1185">Reference proteome</keyword>
<dbReference type="Proteomes" id="UP000035068">
    <property type="component" value="Unassembled WGS sequence"/>
</dbReference>
<proteinExistence type="predicted"/>
<evidence type="ECO:0000313" key="1">
    <source>
        <dbReference type="EMBL" id="KIH77692.1"/>
    </source>
</evidence>
<dbReference type="AlphaFoldDB" id="A0A0C2HY83"/>